<keyword evidence="1" id="KW-0732">Signal</keyword>
<dbReference type="SUPFAM" id="SSF56219">
    <property type="entry name" value="DNase I-like"/>
    <property type="match status" value="1"/>
</dbReference>
<reference evidence="2 3" key="1">
    <citation type="journal article" date="2022" name="Allergy">
        <title>Genome assembly and annotation of Periplaneta americana reveal a comprehensive cockroach allergen profile.</title>
        <authorList>
            <person name="Wang L."/>
            <person name="Xiong Q."/>
            <person name="Saelim N."/>
            <person name="Wang L."/>
            <person name="Nong W."/>
            <person name="Wan A.T."/>
            <person name="Shi M."/>
            <person name="Liu X."/>
            <person name="Cao Q."/>
            <person name="Hui J.H.L."/>
            <person name="Sookrung N."/>
            <person name="Leung T.F."/>
            <person name="Tungtrongchitr A."/>
            <person name="Tsui S.K.W."/>
        </authorList>
    </citation>
    <scope>NUCLEOTIDE SEQUENCE [LARGE SCALE GENOMIC DNA]</scope>
    <source>
        <strain evidence="2">PWHHKU_190912</strain>
    </source>
</reference>
<evidence type="ECO:0000313" key="2">
    <source>
        <dbReference type="EMBL" id="KAJ4441422.1"/>
    </source>
</evidence>
<proteinExistence type="predicted"/>
<gene>
    <name evidence="2" type="ORF">ANN_11277</name>
</gene>
<feature type="non-terminal residue" evidence="2">
    <location>
        <position position="689"/>
    </location>
</feature>
<sequence length="689" mass="80285">MTTFFVFITMVVIVNKVATLNVNCLQNKNKQNMLRTFLFLNSIDIMLLQEVNVDNLDFLGTQYAYITHPGDVQRGTTIIYRSSLEIEQYDTQSSGRAISVLFTNGTLVVNLYLPSGTNKRTEHLTGVYQTAPALNQLVEELNLNDAWKLLHPTTVQFTFFRGESASRLDRIYVDKDTSNAIYDATVMPIAFSDHECFTMTLRIKEKLATTGRSYWKLNPSLYSKEDDQNYFRIYLSDLINKKRPLQANSPFKYWINTVKPAIQSYLKRVGSIKSREQRATLSFYYEVLNELHDEIQKGEKVYEEMNKIKQKIFQFHEHIMQGVMISCRPKSKMDNEKGTLFHVVKEKKRGYQKYIHHLRTNDNKQISTTSDCLHEATRHFQELFNEYPISIRAYADDVTVLLQYPEDEQIVVHTVKMHNLASGAKLNYKKSSLLPLGAWQTEFSPSLFTVRDKVRILGIYLKSTLEGMLARNWEQIVKSVRHVINKHKIRKLNLFQKIWHINTFVLSRIWYAASILPMPAKFSQQVEKSVGFYIWSGHVYRMSRSQLRNKKGKGGQNLVDVAIKAQSLLIRRILLSMEDSGDIVDIQRWNNQHVDGPSVSGAYRCVFKGLKEFQQAELKPDSPLTSKIIYKVLRSRMTTTPSVQEKFPNRPWTRIWKNLNFPHVPTECEHPEIRELKRVLYDEKQSMLR</sequence>
<dbReference type="InterPro" id="IPR036691">
    <property type="entry name" value="Endo/exonu/phosph_ase_sf"/>
</dbReference>
<feature type="chain" id="PRO_5045675579" description="Reverse transcriptase domain-containing protein" evidence="1">
    <location>
        <begin position="20"/>
        <end position="689"/>
    </location>
</feature>
<evidence type="ECO:0008006" key="4">
    <source>
        <dbReference type="Google" id="ProtNLM"/>
    </source>
</evidence>
<feature type="signal peptide" evidence="1">
    <location>
        <begin position="1"/>
        <end position="19"/>
    </location>
</feature>
<accession>A0ABQ8T694</accession>
<keyword evidence="3" id="KW-1185">Reference proteome</keyword>
<evidence type="ECO:0000256" key="1">
    <source>
        <dbReference type="SAM" id="SignalP"/>
    </source>
</evidence>
<protein>
    <recommendedName>
        <fullName evidence="4">Reverse transcriptase domain-containing protein</fullName>
    </recommendedName>
</protein>
<dbReference type="EMBL" id="JAJSOF020000015">
    <property type="protein sequence ID" value="KAJ4441422.1"/>
    <property type="molecule type" value="Genomic_DNA"/>
</dbReference>
<comment type="caution">
    <text evidence="2">The sequence shown here is derived from an EMBL/GenBank/DDBJ whole genome shotgun (WGS) entry which is preliminary data.</text>
</comment>
<dbReference type="Proteomes" id="UP001148838">
    <property type="component" value="Unassembled WGS sequence"/>
</dbReference>
<name>A0ABQ8T694_PERAM</name>
<organism evidence="2 3">
    <name type="scientific">Periplaneta americana</name>
    <name type="common">American cockroach</name>
    <name type="synonym">Blatta americana</name>
    <dbReference type="NCBI Taxonomy" id="6978"/>
    <lineage>
        <taxon>Eukaryota</taxon>
        <taxon>Metazoa</taxon>
        <taxon>Ecdysozoa</taxon>
        <taxon>Arthropoda</taxon>
        <taxon>Hexapoda</taxon>
        <taxon>Insecta</taxon>
        <taxon>Pterygota</taxon>
        <taxon>Neoptera</taxon>
        <taxon>Polyneoptera</taxon>
        <taxon>Dictyoptera</taxon>
        <taxon>Blattodea</taxon>
        <taxon>Blattoidea</taxon>
        <taxon>Blattidae</taxon>
        <taxon>Blattinae</taxon>
        <taxon>Periplaneta</taxon>
    </lineage>
</organism>
<dbReference type="Gene3D" id="3.60.10.10">
    <property type="entry name" value="Endonuclease/exonuclease/phosphatase"/>
    <property type="match status" value="2"/>
</dbReference>
<evidence type="ECO:0000313" key="3">
    <source>
        <dbReference type="Proteomes" id="UP001148838"/>
    </source>
</evidence>